<evidence type="ECO:0000259" key="1">
    <source>
        <dbReference type="Pfam" id="PF01408"/>
    </source>
</evidence>
<keyword evidence="3" id="KW-1185">Reference proteome</keyword>
<dbReference type="InterPro" id="IPR036291">
    <property type="entry name" value="NAD(P)-bd_dom_sf"/>
</dbReference>
<name>A0ABY8LTA3_9GAMM</name>
<dbReference type="Pfam" id="PF01408">
    <property type="entry name" value="GFO_IDH_MocA"/>
    <property type="match status" value="1"/>
</dbReference>
<accession>A0ABY8LTA3</accession>
<dbReference type="PANTHER" id="PTHR43377">
    <property type="entry name" value="BILIVERDIN REDUCTASE A"/>
    <property type="match status" value="1"/>
</dbReference>
<protein>
    <submittedName>
        <fullName evidence="2">Gfo/Idh/MocA family oxidoreductase</fullName>
    </submittedName>
</protein>
<evidence type="ECO:0000313" key="3">
    <source>
        <dbReference type="Proteomes" id="UP001179830"/>
    </source>
</evidence>
<dbReference type="InterPro" id="IPR000683">
    <property type="entry name" value="Gfo/Idh/MocA-like_OxRdtase_N"/>
</dbReference>
<sequence length="323" mass="36485">MKNVLLVGAGNLGRRHLQSMKNSAEPFNIFVVEPFEAAREQAEKIFQETKSDAVEKVVSFHKAIEEIDKEIDIVIDATPASGRLDILKQVLALGAKDLVLEKVAFNSVPDIEKAKVLIEKYNARAWVNCPRRLNPFYIQLREIFENLKIDRFEVVGENFGMACNAIHFIDLFAFLAKKANYHISLDNISEILPSKRHDYIEFFGEITGTFESGPDFKIDCQRSTKEVGFKIRIVTLTDEYVIDEIAGNVEIIKTDGSKEVSSFRQPYQSELTGGLIDEIISKQACGLTEFYESMALHSPFISNAYVLYASNIEENSLKMVPIT</sequence>
<feature type="domain" description="Gfo/Idh/MocA-like oxidoreductase N-terminal" evidence="1">
    <location>
        <begin position="3"/>
        <end position="128"/>
    </location>
</feature>
<evidence type="ECO:0000313" key="2">
    <source>
        <dbReference type="EMBL" id="WGI26627.1"/>
    </source>
</evidence>
<organism evidence="2 3">
    <name type="scientific">Halomonas alkaliantarctica</name>
    <dbReference type="NCBI Taxonomy" id="232346"/>
    <lineage>
        <taxon>Bacteria</taxon>
        <taxon>Pseudomonadati</taxon>
        <taxon>Pseudomonadota</taxon>
        <taxon>Gammaproteobacteria</taxon>
        <taxon>Oceanospirillales</taxon>
        <taxon>Halomonadaceae</taxon>
        <taxon>Halomonas</taxon>
    </lineage>
</organism>
<dbReference type="SUPFAM" id="SSF51735">
    <property type="entry name" value="NAD(P)-binding Rossmann-fold domains"/>
    <property type="match status" value="1"/>
</dbReference>
<dbReference type="RefSeq" id="WP_280106240.1">
    <property type="nucleotide sequence ID" value="NZ_CP122961.1"/>
</dbReference>
<dbReference type="EMBL" id="CP122961">
    <property type="protein sequence ID" value="WGI26627.1"/>
    <property type="molecule type" value="Genomic_DNA"/>
</dbReference>
<proteinExistence type="predicted"/>
<dbReference type="InterPro" id="IPR051450">
    <property type="entry name" value="Gfo/Idh/MocA_Oxidoreductases"/>
</dbReference>
<reference evidence="2" key="1">
    <citation type="submission" date="2023-04" db="EMBL/GenBank/DDBJ databases">
        <title>Complete genome sequence of Halomonas alkaliantarctica MSP3 isolated from marine sediment, Jeju Island.</title>
        <authorList>
            <person name="Park S.-J."/>
        </authorList>
    </citation>
    <scope>NUCLEOTIDE SEQUENCE</scope>
    <source>
        <strain evidence="2">MSP3</strain>
    </source>
</reference>
<gene>
    <name evidence="2" type="ORF">QEN58_06085</name>
</gene>
<dbReference type="Gene3D" id="3.40.50.720">
    <property type="entry name" value="NAD(P)-binding Rossmann-like Domain"/>
    <property type="match status" value="1"/>
</dbReference>
<dbReference type="PANTHER" id="PTHR43377:SF1">
    <property type="entry name" value="BILIVERDIN REDUCTASE A"/>
    <property type="match status" value="1"/>
</dbReference>
<dbReference type="Proteomes" id="UP001179830">
    <property type="component" value="Chromosome"/>
</dbReference>